<comment type="caution">
    <text evidence="1">The sequence shown here is derived from an EMBL/GenBank/DDBJ whole genome shotgun (WGS) entry which is preliminary data.</text>
</comment>
<dbReference type="EMBL" id="CM042885">
    <property type="protein sequence ID" value="KAI4364693.1"/>
    <property type="molecule type" value="Genomic_DNA"/>
</dbReference>
<reference evidence="2" key="1">
    <citation type="journal article" date="2023" name="Front. Plant Sci.">
        <title>Chromosomal-level genome assembly of Melastoma candidum provides insights into trichome evolution.</title>
        <authorList>
            <person name="Zhong Y."/>
            <person name="Wu W."/>
            <person name="Sun C."/>
            <person name="Zou P."/>
            <person name="Liu Y."/>
            <person name="Dai S."/>
            <person name="Zhou R."/>
        </authorList>
    </citation>
    <scope>NUCLEOTIDE SEQUENCE [LARGE SCALE GENOMIC DNA]</scope>
</reference>
<evidence type="ECO:0000313" key="1">
    <source>
        <dbReference type="EMBL" id="KAI4364693.1"/>
    </source>
</evidence>
<name>A0ACB9QDF6_9MYRT</name>
<proteinExistence type="predicted"/>
<protein>
    <submittedName>
        <fullName evidence="1">Uncharacterized protein</fullName>
    </submittedName>
</protein>
<evidence type="ECO:0000313" key="2">
    <source>
        <dbReference type="Proteomes" id="UP001057402"/>
    </source>
</evidence>
<gene>
    <name evidence="1" type="ORF">MLD38_020749</name>
</gene>
<keyword evidence="2" id="KW-1185">Reference proteome</keyword>
<dbReference type="Proteomes" id="UP001057402">
    <property type="component" value="Chromosome 6"/>
</dbReference>
<organism evidence="1 2">
    <name type="scientific">Melastoma candidum</name>
    <dbReference type="NCBI Taxonomy" id="119954"/>
    <lineage>
        <taxon>Eukaryota</taxon>
        <taxon>Viridiplantae</taxon>
        <taxon>Streptophyta</taxon>
        <taxon>Embryophyta</taxon>
        <taxon>Tracheophyta</taxon>
        <taxon>Spermatophyta</taxon>
        <taxon>Magnoliopsida</taxon>
        <taxon>eudicotyledons</taxon>
        <taxon>Gunneridae</taxon>
        <taxon>Pentapetalae</taxon>
        <taxon>rosids</taxon>
        <taxon>malvids</taxon>
        <taxon>Myrtales</taxon>
        <taxon>Melastomataceae</taxon>
        <taxon>Melastomatoideae</taxon>
        <taxon>Melastomateae</taxon>
        <taxon>Melastoma</taxon>
    </lineage>
</organism>
<sequence length="78" mass="8714">MNELKPYSSLPFPDDVVDVVCVIPQLRCWSELPSPAKISTFPSGALSRLQCSHGEVWLGVALYPLRRGYCLLEDAIHQ</sequence>
<accession>A0ACB9QDF6</accession>